<dbReference type="InterPro" id="IPR000615">
    <property type="entry name" value="Bestrophin"/>
</dbReference>
<dbReference type="Pfam" id="PF01062">
    <property type="entry name" value="Bestrophin"/>
    <property type="match status" value="1"/>
</dbReference>
<dbReference type="InterPro" id="IPR021134">
    <property type="entry name" value="Bestrophin-like"/>
</dbReference>
<reference evidence="7 8" key="2">
    <citation type="submission" date="2018-11" db="EMBL/GenBank/DDBJ databases">
        <authorList>
            <consortium name="Pathogen Informatics"/>
        </authorList>
    </citation>
    <scope>NUCLEOTIDE SEQUENCE [LARGE SCALE GENOMIC DNA]</scope>
    <source>
        <strain evidence="7">Dakar</strain>
        <strain evidence="8">Dakar, Senegal</strain>
    </source>
</reference>
<keyword evidence="6" id="KW-0868">Chloride</keyword>
<dbReference type="Proteomes" id="UP000279833">
    <property type="component" value="Unassembled WGS sequence"/>
</dbReference>
<evidence type="ECO:0000313" key="8">
    <source>
        <dbReference type="Proteomes" id="UP000279833"/>
    </source>
</evidence>
<keyword evidence="2" id="KW-0812">Transmembrane</keyword>
<dbReference type="STRING" id="6186.A0A183L2V4"/>
<comment type="subcellular location">
    <subcellularLocation>
        <location evidence="6">Cell membrane</location>
        <topology evidence="6">Multi-pass membrane protein</topology>
    </subcellularLocation>
    <subcellularLocation>
        <location evidence="1">Membrane</location>
    </subcellularLocation>
</comment>
<keyword evidence="6" id="KW-1003">Cell membrane</keyword>
<dbReference type="PANTHER" id="PTHR10736">
    <property type="entry name" value="BESTROPHIN"/>
    <property type="match status" value="1"/>
</dbReference>
<keyword evidence="6" id="KW-0813">Transport</keyword>
<evidence type="ECO:0000313" key="7">
    <source>
        <dbReference type="EMBL" id="VDP76126.1"/>
    </source>
</evidence>
<evidence type="ECO:0000256" key="3">
    <source>
        <dbReference type="ARBA" id="ARBA00022989"/>
    </source>
</evidence>
<evidence type="ECO:0000313" key="9">
    <source>
        <dbReference type="WBParaSite" id="SCUD_0002166101-mRNA-1"/>
    </source>
</evidence>
<dbReference type="PANTHER" id="PTHR10736:SF65">
    <property type="entry name" value="BESTROPHIN 1, ISOFORM C-RELATED"/>
    <property type="match status" value="1"/>
</dbReference>
<name>A0A183L2V4_9TREM</name>
<evidence type="ECO:0000256" key="2">
    <source>
        <dbReference type="ARBA" id="ARBA00022692"/>
    </source>
</evidence>
<keyword evidence="6" id="KW-0407">Ion channel</keyword>
<keyword evidence="3" id="KW-1133">Transmembrane helix</keyword>
<proteinExistence type="inferred from homology"/>
<keyword evidence="6" id="KW-0869">Chloride channel</keyword>
<evidence type="ECO:0000256" key="6">
    <source>
        <dbReference type="RuleBase" id="RU363126"/>
    </source>
</evidence>
<reference evidence="9" key="1">
    <citation type="submission" date="2016-06" db="UniProtKB">
        <authorList>
            <consortium name="WormBaseParasite"/>
        </authorList>
    </citation>
    <scope>IDENTIFICATION</scope>
</reference>
<accession>A0A183L2V4</accession>
<dbReference type="GO" id="GO:0005254">
    <property type="term" value="F:chloride channel activity"/>
    <property type="evidence" value="ECO:0007669"/>
    <property type="project" value="UniProtKB-KW"/>
</dbReference>
<evidence type="ECO:0000256" key="1">
    <source>
        <dbReference type="ARBA" id="ARBA00004370"/>
    </source>
</evidence>
<organism evidence="9">
    <name type="scientific">Schistosoma curassoni</name>
    <dbReference type="NCBI Taxonomy" id="6186"/>
    <lineage>
        <taxon>Eukaryota</taxon>
        <taxon>Metazoa</taxon>
        <taxon>Spiralia</taxon>
        <taxon>Lophotrochozoa</taxon>
        <taxon>Platyhelminthes</taxon>
        <taxon>Trematoda</taxon>
        <taxon>Digenea</taxon>
        <taxon>Strigeidida</taxon>
        <taxon>Schistosomatoidea</taxon>
        <taxon>Schistosomatidae</taxon>
        <taxon>Schistosoma</taxon>
    </lineage>
</organism>
<dbReference type="AlphaFoldDB" id="A0A183L2V4"/>
<dbReference type="GO" id="GO:0005886">
    <property type="term" value="C:plasma membrane"/>
    <property type="evidence" value="ECO:0007669"/>
    <property type="project" value="UniProtKB-SubCell"/>
</dbReference>
<keyword evidence="4" id="KW-0472">Membrane</keyword>
<comment type="function">
    <text evidence="6">Forms chloride channels.</text>
</comment>
<evidence type="ECO:0000256" key="5">
    <source>
        <dbReference type="ARBA" id="ARBA00034769"/>
    </source>
</evidence>
<comment type="similarity">
    <text evidence="5 6">Belongs to the anion channel-forming bestrophin (TC 1.A.46) family. Calcium-sensitive chloride channel subfamily.</text>
</comment>
<dbReference type="EMBL" id="UZAK01047065">
    <property type="protein sequence ID" value="VDP76126.1"/>
    <property type="molecule type" value="Genomic_DNA"/>
</dbReference>
<protein>
    <recommendedName>
        <fullName evidence="6">Bestrophin homolog</fullName>
    </recommendedName>
</protein>
<dbReference type="GO" id="GO:0034707">
    <property type="term" value="C:chloride channel complex"/>
    <property type="evidence" value="ECO:0007669"/>
    <property type="project" value="UniProtKB-KW"/>
</dbReference>
<dbReference type="WBParaSite" id="SCUD_0002166101-mRNA-1">
    <property type="protein sequence ID" value="SCUD_0002166101-mRNA-1"/>
    <property type="gene ID" value="SCUD_0002166101"/>
</dbReference>
<keyword evidence="8" id="KW-1185">Reference proteome</keyword>
<sequence length="100" mass="11428">MQPFVPVVWATSLITLARKEGLIKNPHAYVLLVDELNTFRQKILYIMMMDDVCIPLVYTQVSNSVILFLCLFSRSIKFPTIVENRSTCFLCTNVSLLLAN</sequence>
<gene>
    <name evidence="7" type="ORF">SCUD_LOCUS21658</name>
</gene>
<keyword evidence="6" id="KW-0406">Ion transport</keyword>
<evidence type="ECO:0000256" key="4">
    <source>
        <dbReference type="ARBA" id="ARBA00023136"/>
    </source>
</evidence>